<sequence>MSDLAGDLPAGAFEKQDGGDDLAFYAPPRLVTHIDEAAVAALSAYYGATVPPGGVVLDLMSSWVSHLPDDLPTVEVIGHGMNAVELSANPRLDRWFVADLNAAPVLPLDDASVDAALCCVGVQYLQQPVAVFGEVRRVLRPGGRFVVSFSNRCFPTKAVRIWQALDMGGQAELIALYMARGGFAASEQVVLADGRAGDPLVVVTGTVS</sequence>
<proteinExistence type="predicted"/>
<dbReference type="PANTHER" id="PTHR43036">
    <property type="entry name" value="OSJNBB0011N17.9 PROTEIN"/>
    <property type="match status" value="1"/>
</dbReference>
<dbReference type="RefSeq" id="WP_380931259.1">
    <property type="nucleotide sequence ID" value="NZ_JBHUGS010000005.1"/>
</dbReference>
<dbReference type="CDD" id="cd02440">
    <property type="entry name" value="AdoMet_MTases"/>
    <property type="match status" value="1"/>
</dbReference>
<dbReference type="Pfam" id="PF08241">
    <property type="entry name" value="Methyltransf_11"/>
    <property type="match status" value="1"/>
</dbReference>
<organism evidence="2 3">
    <name type="scientific">Sphingomonas arantia</name>
    <dbReference type="NCBI Taxonomy" id="1460676"/>
    <lineage>
        <taxon>Bacteria</taxon>
        <taxon>Pseudomonadati</taxon>
        <taxon>Pseudomonadota</taxon>
        <taxon>Alphaproteobacteria</taxon>
        <taxon>Sphingomonadales</taxon>
        <taxon>Sphingomonadaceae</taxon>
        <taxon>Sphingomonas</taxon>
    </lineage>
</organism>
<dbReference type="EMBL" id="JBHUGS010000005">
    <property type="protein sequence ID" value="MFD1952205.1"/>
    <property type="molecule type" value="Genomic_DNA"/>
</dbReference>
<gene>
    <name evidence="2" type="ORF">ACFSGX_15630</name>
</gene>
<evidence type="ECO:0000313" key="3">
    <source>
        <dbReference type="Proteomes" id="UP001597400"/>
    </source>
</evidence>
<dbReference type="GO" id="GO:0008168">
    <property type="term" value="F:methyltransferase activity"/>
    <property type="evidence" value="ECO:0007669"/>
    <property type="project" value="UniProtKB-KW"/>
</dbReference>
<dbReference type="Proteomes" id="UP001597400">
    <property type="component" value="Unassembled WGS sequence"/>
</dbReference>
<dbReference type="InterPro" id="IPR013216">
    <property type="entry name" value="Methyltransf_11"/>
</dbReference>
<accession>A0ABW4TZN5</accession>
<dbReference type="Gene3D" id="3.40.50.150">
    <property type="entry name" value="Vaccinia Virus protein VP39"/>
    <property type="match status" value="1"/>
</dbReference>
<reference evidence="3" key="1">
    <citation type="journal article" date="2019" name="Int. J. Syst. Evol. Microbiol.">
        <title>The Global Catalogue of Microorganisms (GCM) 10K type strain sequencing project: providing services to taxonomists for standard genome sequencing and annotation.</title>
        <authorList>
            <consortium name="The Broad Institute Genomics Platform"/>
            <consortium name="The Broad Institute Genome Sequencing Center for Infectious Disease"/>
            <person name="Wu L."/>
            <person name="Ma J."/>
        </authorList>
    </citation>
    <scope>NUCLEOTIDE SEQUENCE [LARGE SCALE GENOMIC DNA]</scope>
    <source>
        <strain evidence="3">CGMCC 1.12702</strain>
    </source>
</reference>
<comment type="caution">
    <text evidence="2">The sequence shown here is derived from an EMBL/GenBank/DDBJ whole genome shotgun (WGS) entry which is preliminary data.</text>
</comment>
<keyword evidence="3" id="KW-1185">Reference proteome</keyword>
<keyword evidence="2" id="KW-0489">Methyltransferase</keyword>
<dbReference type="EC" id="2.1.1.-" evidence="2"/>
<feature type="domain" description="Methyltransferase type 11" evidence="1">
    <location>
        <begin position="95"/>
        <end position="147"/>
    </location>
</feature>
<evidence type="ECO:0000259" key="1">
    <source>
        <dbReference type="Pfam" id="PF08241"/>
    </source>
</evidence>
<protein>
    <submittedName>
        <fullName evidence="2">Class I SAM-dependent methyltransferase</fullName>
        <ecNumber evidence="2">2.1.1.-</ecNumber>
    </submittedName>
</protein>
<dbReference type="PANTHER" id="PTHR43036:SF2">
    <property type="entry name" value="OS04G0481300 PROTEIN"/>
    <property type="match status" value="1"/>
</dbReference>
<name>A0ABW4TZN5_9SPHN</name>
<keyword evidence="2" id="KW-0808">Transferase</keyword>
<evidence type="ECO:0000313" key="2">
    <source>
        <dbReference type="EMBL" id="MFD1952205.1"/>
    </source>
</evidence>
<dbReference type="SUPFAM" id="SSF53335">
    <property type="entry name" value="S-adenosyl-L-methionine-dependent methyltransferases"/>
    <property type="match status" value="1"/>
</dbReference>
<dbReference type="InterPro" id="IPR029063">
    <property type="entry name" value="SAM-dependent_MTases_sf"/>
</dbReference>
<dbReference type="GO" id="GO:0032259">
    <property type="term" value="P:methylation"/>
    <property type="evidence" value="ECO:0007669"/>
    <property type="project" value="UniProtKB-KW"/>
</dbReference>